<sequence>MSGPVRREDAAPTPGGAAPEPAVAEVADARESVVGGMTVRRSLPRSRRRTVGAWCFVDHFGPLAVEPDGGLDVGPHPHTGLATVTFLLDGQVLHRDSLGTEQVVRPGELNLMTAGRGVSHAEQPTGHYRGTMHGVQLWVASPSTTRSGAAAFEHHDALPQVDLDDAEVTVLVGALAGRRSPARADSDLLGAAVALRPGEVLLPVREAYEHLVVVLDGVLLLPDGRPVHPGQSAYLGTGRDELLLSAPDGARVLLLGGTPFEESIVMWWNFVARSKDEIASAAAAWESGDDRFGAVATDRPRIPAPAR</sequence>
<dbReference type="Pfam" id="PF05726">
    <property type="entry name" value="Pirin_C"/>
    <property type="match status" value="1"/>
</dbReference>
<dbReference type="SUPFAM" id="SSF51182">
    <property type="entry name" value="RmlC-like cupins"/>
    <property type="match status" value="1"/>
</dbReference>
<dbReference type="PANTHER" id="PTHR13903:SF8">
    <property type="entry name" value="PIRIN"/>
    <property type="match status" value="1"/>
</dbReference>
<feature type="compositionally biased region" description="Basic and acidic residues" evidence="4">
    <location>
        <begin position="1"/>
        <end position="10"/>
    </location>
</feature>
<dbReference type="CDD" id="cd02909">
    <property type="entry name" value="cupin_pirin_N"/>
    <property type="match status" value="1"/>
</dbReference>
<feature type="binding site" evidence="2">
    <location>
        <position position="120"/>
    </location>
    <ligand>
        <name>Fe cation</name>
        <dbReference type="ChEBI" id="CHEBI:24875"/>
    </ligand>
</feature>
<protein>
    <submittedName>
        <fullName evidence="7">Pirin</fullName>
    </submittedName>
</protein>
<dbReference type="EMBL" id="CADCUE010000222">
    <property type="protein sequence ID" value="CAA9351193.1"/>
    <property type="molecule type" value="Genomic_DNA"/>
</dbReference>
<feature type="region of interest" description="Disordered" evidence="4">
    <location>
        <begin position="1"/>
        <end position="23"/>
    </location>
</feature>
<name>A0A6J4M6A0_9ACTN</name>
<comment type="similarity">
    <text evidence="1 3">Belongs to the pirin family.</text>
</comment>
<keyword evidence="2" id="KW-0408">Iron</keyword>
<feature type="compositionally biased region" description="Low complexity" evidence="4">
    <location>
        <begin position="11"/>
        <end position="23"/>
    </location>
</feature>
<accession>A0A6J4M6A0</accession>
<dbReference type="Pfam" id="PF02678">
    <property type="entry name" value="Pirin"/>
    <property type="match status" value="1"/>
</dbReference>
<evidence type="ECO:0000256" key="2">
    <source>
        <dbReference type="PIRSR" id="PIRSR006232-1"/>
    </source>
</evidence>
<evidence type="ECO:0000259" key="6">
    <source>
        <dbReference type="Pfam" id="PF05726"/>
    </source>
</evidence>
<feature type="binding site" evidence="2">
    <location>
        <position position="76"/>
    </location>
    <ligand>
        <name>Fe cation</name>
        <dbReference type="ChEBI" id="CHEBI:24875"/>
    </ligand>
</feature>
<evidence type="ECO:0000313" key="7">
    <source>
        <dbReference type="EMBL" id="CAA9351193.1"/>
    </source>
</evidence>
<comment type="cofactor">
    <cofactor evidence="2">
        <name>Fe cation</name>
        <dbReference type="ChEBI" id="CHEBI:24875"/>
    </cofactor>
    <text evidence="2">Binds 1 Fe cation per subunit.</text>
</comment>
<dbReference type="InterPro" id="IPR011051">
    <property type="entry name" value="RmlC_Cupin_sf"/>
</dbReference>
<dbReference type="InterPro" id="IPR014710">
    <property type="entry name" value="RmlC-like_jellyroll"/>
</dbReference>
<evidence type="ECO:0000256" key="3">
    <source>
        <dbReference type="RuleBase" id="RU003457"/>
    </source>
</evidence>
<feature type="binding site" evidence="2">
    <location>
        <position position="122"/>
    </location>
    <ligand>
        <name>Fe cation</name>
        <dbReference type="ChEBI" id="CHEBI:24875"/>
    </ligand>
</feature>
<feature type="domain" description="Pirin C-terminal" evidence="6">
    <location>
        <begin position="199"/>
        <end position="288"/>
    </location>
</feature>
<organism evidence="7">
    <name type="scientific">uncultured Frankineae bacterium</name>
    <dbReference type="NCBI Taxonomy" id="437475"/>
    <lineage>
        <taxon>Bacteria</taxon>
        <taxon>Bacillati</taxon>
        <taxon>Actinomycetota</taxon>
        <taxon>Actinomycetes</taxon>
        <taxon>Frankiales</taxon>
        <taxon>environmental samples</taxon>
    </lineage>
</organism>
<evidence type="ECO:0000259" key="5">
    <source>
        <dbReference type="Pfam" id="PF02678"/>
    </source>
</evidence>
<reference evidence="7" key="1">
    <citation type="submission" date="2020-02" db="EMBL/GenBank/DDBJ databases">
        <authorList>
            <person name="Meier V. D."/>
        </authorList>
    </citation>
    <scope>NUCLEOTIDE SEQUENCE</scope>
    <source>
        <strain evidence="7">AVDCRST_MAG16</strain>
    </source>
</reference>
<feature type="domain" description="Pirin N-terminal" evidence="5">
    <location>
        <begin position="37"/>
        <end position="139"/>
    </location>
</feature>
<dbReference type="Gene3D" id="2.60.120.10">
    <property type="entry name" value="Jelly Rolls"/>
    <property type="match status" value="2"/>
</dbReference>
<dbReference type="AlphaFoldDB" id="A0A6J4M6A0"/>
<keyword evidence="2" id="KW-0479">Metal-binding</keyword>
<dbReference type="GO" id="GO:0046872">
    <property type="term" value="F:metal ion binding"/>
    <property type="evidence" value="ECO:0007669"/>
    <property type="project" value="UniProtKB-KW"/>
</dbReference>
<dbReference type="PANTHER" id="PTHR13903">
    <property type="entry name" value="PIRIN-RELATED"/>
    <property type="match status" value="1"/>
</dbReference>
<evidence type="ECO:0000256" key="1">
    <source>
        <dbReference type="ARBA" id="ARBA00008416"/>
    </source>
</evidence>
<proteinExistence type="inferred from homology"/>
<gene>
    <name evidence="7" type="ORF">AVDCRST_MAG16-2376</name>
</gene>
<dbReference type="InterPro" id="IPR008778">
    <property type="entry name" value="Pirin_C_dom"/>
</dbReference>
<dbReference type="InterPro" id="IPR012093">
    <property type="entry name" value="Pirin"/>
</dbReference>
<feature type="binding site" evidence="2">
    <location>
        <position position="78"/>
    </location>
    <ligand>
        <name>Fe cation</name>
        <dbReference type="ChEBI" id="CHEBI:24875"/>
    </ligand>
</feature>
<evidence type="ECO:0000256" key="4">
    <source>
        <dbReference type="SAM" id="MobiDB-lite"/>
    </source>
</evidence>
<dbReference type="InterPro" id="IPR003829">
    <property type="entry name" value="Pirin_N_dom"/>
</dbReference>
<dbReference type="PIRSF" id="PIRSF006232">
    <property type="entry name" value="Pirin"/>
    <property type="match status" value="1"/>
</dbReference>